<protein>
    <recommendedName>
        <fullName evidence="2">Outer membrane protein beta-barrel domain-containing protein</fullName>
    </recommendedName>
</protein>
<dbReference type="InterPro" id="IPR025665">
    <property type="entry name" value="Beta-barrel_OMP_2"/>
</dbReference>
<dbReference type="Pfam" id="PF13568">
    <property type="entry name" value="OMP_b-brl_2"/>
    <property type="match status" value="1"/>
</dbReference>
<feature type="chain" id="PRO_5003598278" description="Outer membrane protein beta-barrel domain-containing protein" evidence="1">
    <location>
        <begin position="27"/>
        <end position="229"/>
    </location>
</feature>
<organism evidence="3">
    <name type="scientific">uncultured Bacteroidota bacterium</name>
    <dbReference type="NCBI Taxonomy" id="152509"/>
    <lineage>
        <taxon>Bacteria</taxon>
        <taxon>Pseudomonadati</taxon>
        <taxon>Bacteroidota</taxon>
        <taxon>environmental samples</taxon>
    </lineage>
</organism>
<feature type="signal peptide" evidence="1">
    <location>
        <begin position="1"/>
        <end position="26"/>
    </location>
</feature>
<dbReference type="AlphaFoldDB" id="H5SGK5"/>
<evidence type="ECO:0000259" key="2">
    <source>
        <dbReference type="Pfam" id="PF13568"/>
    </source>
</evidence>
<proteinExistence type="predicted"/>
<accession>H5SGK5</accession>
<gene>
    <name evidence="3" type="ORF">HGMM_F25B04C34</name>
</gene>
<feature type="domain" description="Outer membrane protein beta-barrel" evidence="2">
    <location>
        <begin position="26"/>
        <end position="201"/>
    </location>
</feature>
<evidence type="ECO:0000313" key="3">
    <source>
        <dbReference type="EMBL" id="BAL55291.1"/>
    </source>
</evidence>
<keyword evidence="1" id="KW-0732">Signal</keyword>
<sequence>MIVAFTYLCGMTRLMLFGLASLPLLAQNAGRTWYAPKVGINWGQYRTKDTGAISSRSYWGGGFYGGLALQQALDSKGIWALQGELGVTQRRSTDKNLLSDWRYNLWSMDLAVLGVWRWVRKFEAFFFEAGPSSSLLLTGRYWERDNLSGAEELRKVAFGKGGVRDVRRGELALQVGAGAGYLVGPGYLTFGLRFWHGVNNLAGGLFQKWHNYGMVMTLTYWYDDALRNE</sequence>
<evidence type="ECO:0000256" key="1">
    <source>
        <dbReference type="SAM" id="SignalP"/>
    </source>
</evidence>
<name>H5SGK5_9BACT</name>
<reference evidence="3" key="1">
    <citation type="journal article" date="2005" name="Environ. Microbiol.">
        <title>Genetic and functional properties of uncultivated thermophilic crenarchaeotes from a subsurface gold mine as revealed by analysis of genome fragments.</title>
        <authorList>
            <person name="Nunoura T."/>
            <person name="Hirayama H."/>
            <person name="Takami H."/>
            <person name="Oida H."/>
            <person name="Nishi S."/>
            <person name="Shimamura S."/>
            <person name="Suzuki Y."/>
            <person name="Inagaki F."/>
            <person name="Takai K."/>
            <person name="Nealson K.H."/>
            <person name="Horikoshi K."/>
        </authorList>
    </citation>
    <scope>NUCLEOTIDE SEQUENCE</scope>
</reference>
<dbReference type="EMBL" id="AP011714">
    <property type="protein sequence ID" value="BAL55291.1"/>
    <property type="molecule type" value="Genomic_DNA"/>
</dbReference>
<reference evidence="3" key="2">
    <citation type="journal article" date="2012" name="PLoS ONE">
        <title>A Deeply Branching Thermophilic Bacterium with an Ancient Acetyl-CoA Pathway Dominates a Subsurface Ecosystem.</title>
        <authorList>
            <person name="Takami H."/>
            <person name="Noguchi H."/>
            <person name="Takaki Y."/>
            <person name="Uchiyama I."/>
            <person name="Toyoda A."/>
            <person name="Nishi S."/>
            <person name="Chee G.-J."/>
            <person name="Arai W."/>
            <person name="Nunoura T."/>
            <person name="Itoh T."/>
            <person name="Hattori M."/>
            <person name="Takai K."/>
        </authorList>
    </citation>
    <scope>NUCLEOTIDE SEQUENCE</scope>
</reference>